<organism evidence="2 3">
    <name type="scientific">Tenacibaculum platacis</name>
    <dbReference type="NCBI Taxonomy" id="3137852"/>
    <lineage>
        <taxon>Bacteria</taxon>
        <taxon>Pseudomonadati</taxon>
        <taxon>Bacteroidota</taxon>
        <taxon>Flavobacteriia</taxon>
        <taxon>Flavobacteriales</taxon>
        <taxon>Flavobacteriaceae</taxon>
        <taxon>Tenacibaculum</taxon>
    </lineage>
</organism>
<accession>A0ABP1EEA7</accession>
<evidence type="ECO:0000313" key="2">
    <source>
        <dbReference type="EMBL" id="CAL2075589.1"/>
    </source>
</evidence>
<dbReference type="RefSeq" id="WP_348709718.1">
    <property type="nucleotide sequence ID" value="NZ_CAXIXY010000003.1"/>
</dbReference>
<comment type="caution">
    <text evidence="2">The sequence shown here is derived from an EMBL/GenBank/DDBJ whole genome shotgun (WGS) entry which is preliminary data.</text>
</comment>
<dbReference type="InterPro" id="IPR052557">
    <property type="entry name" value="CAP/Cytokinesis_protein"/>
</dbReference>
<dbReference type="SUPFAM" id="SSF54001">
    <property type="entry name" value="Cysteine proteinases"/>
    <property type="match status" value="1"/>
</dbReference>
<keyword evidence="3" id="KW-1185">Reference proteome</keyword>
<name>A0ABP1EEA7_9FLAO</name>
<dbReference type="Gene3D" id="3.10.620.30">
    <property type="match status" value="1"/>
</dbReference>
<proteinExistence type="predicted"/>
<evidence type="ECO:0000259" key="1">
    <source>
        <dbReference type="SMART" id="SM00460"/>
    </source>
</evidence>
<feature type="domain" description="Transglutaminase-like" evidence="1">
    <location>
        <begin position="106"/>
        <end position="173"/>
    </location>
</feature>
<dbReference type="Proteomes" id="UP001497416">
    <property type="component" value="Unassembled WGS sequence"/>
</dbReference>
<dbReference type="SMART" id="SM00460">
    <property type="entry name" value="TGc"/>
    <property type="match status" value="1"/>
</dbReference>
<protein>
    <submittedName>
        <fullName evidence="2">TGc domain-containing protein</fullName>
    </submittedName>
</protein>
<dbReference type="InterPro" id="IPR002931">
    <property type="entry name" value="Transglutaminase-like"/>
</dbReference>
<gene>
    <name evidence="2" type="ORF">T190607A01A_10217</name>
</gene>
<dbReference type="Pfam" id="PF01841">
    <property type="entry name" value="Transglut_core"/>
    <property type="match status" value="1"/>
</dbReference>
<dbReference type="InterPro" id="IPR038765">
    <property type="entry name" value="Papain-like_cys_pep_sf"/>
</dbReference>
<evidence type="ECO:0000313" key="3">
    <source>
        <dbReference type="Proteomes" id="UP001497416"/>
    </source>
</evidence>
<dbReference type="PANTHER" id="PTHR46333:SF2">
    <property type="entry name" value="CYTOKINESIS PROTEIN 3"/>
    <property type="match status" value="1"/>
</dbReference>
<sequence>MFKKFILIVLVLSFITSESQSDVYIKNKVRNYTNIKSSHELFKKIEKDFITDVSRVKAGYAWITLHIKYQVSNSLLIKEPEQILYYNQEDLANKIQKKNGKLVEKAIKEKAGVCEHMALVLHKLCNYFSIENELIKGYVKNSPDEIGSNPRFKNHIWNAVKLDKKWRLIDTTFGVDYDSYFDRAESNFTYFDIPKEQMRLTHYPSDEKWLTYINQSTIKSFSALPMFWDSFIEAKAELVSPKIGMLNDEEKRKSFTFRNLDENMKITYKFENENFTKTPRIRRSRNYTNVIINTRRKGILTLYFNDESALAFRVGE</sequence>
<dbReference type="EMBL" id="CAXIXY010000003">
    <property type="protein sequence ID" value="CAL2075589.1"/>
    <property type="molecule type" value="Genomic_DNA"/>
</dbReference>
<reference evidence="2 3" key="1">
    <citation type="submission" date="2024-05" db="EMBL/GenBank/DDBJ databases">
        <authorList>
            <person name="Duchaud E."/>
        </authorList>
    </citation>
    <scope>NUCLEOTIDE SEQUENCE [LARGE SCALE GENOMIC DNA]</scope>
    <source>
        <strain evidence="2">Ena-SAMPLE-TAB-13-05-2024-13:56:06:370-140302</strain>
    </source>
</reference>
<dbReference type="PANTHER" id="PTHR46333">
    <property type="entry name" value="CYTOKINESIS PROTEIN 3"/>
    <property type="match status" value="1"/>
</dbReference>